<dbReference type="KEGG" id="arev:RVR_7147"/>
<name>A0A7U3UWQ1_9ACTN</name>
<evidence type="ECO:0000313" key="1">
    <source>
        <dbReference type="EMBL" id="BBB00193.1"/>
    </source>
</evidence>
<keyword evidence="2" id="KW-1185">Reference proteome</keyword>
<evidence type="ECO:0000313" key="2">
    <source>
        <dbReference type="Proteomes" id="UP000595703"/>
    </source>
</evidence>
<protein>
    <submittedName>
        <fullName evidence="1">Uncharacterized protein</fullName>
    </submittedName>
</protein>
<reference evidence="1 2" key="3">
    <citation type="journal article" date="2011" name="Nat. Chem. Biol.">
        <title>Reveromycin A biosynthesis uses RevG and RevJ for stereospecific spiroacetal formation.</title>
        <authorList>
            <person name="Takahashi S."/>
            <person name="Toyoda A."/>
            <person name="Sekiyama Y."/>
            <person name="Takagi H."/>
            <person name="Nogawa T."/>
            <person name="Uramoto M."/>
            <person name="Suzuki R."/>
            <person name="Koshino H."/>
            <person name="Kumano T."/>
            <person name="Panthee S."/>
            <person name="Dairi T."/>
            <person name="Ishikawa J."/>
            <person name="Ikeda H."/>
            <person name="Sakaki Y."/>
            <person name="Osada H."/>
        </authorList>
    </citation>
    <scope>NUCLEOTIDE SEQUENCE [LARGE SCALE GENOMIC DNA]</scope>
    <source>
        <strain evidence="1 2">SN-593</strain>
    </source>
</reference>
<gene>
    <name evidence="1" type="ORF">RVR_7147</name>
</gene>
<dbReference type="EMBL" id="AP018365">
    <property type="protein sequence ID" value="BBB00193.1"/>
    <property type="molecule type" value="Genomic_DNA"/>
</dbReference>
<reference evidence="1 2" key="4">
    <citation type="journal article" date="2020" name="Sci. Rep.">
        <title>beta-carboline chemical signals induce reveromycin production through a LuxR family regulator in Streptomyces sp. SN-593.</title>
        <authorList>
            <person name="Panthee S."/>
            <person name="Kito N."/>
            <person name="Hayashi T."/>
            <person name="Shimizu T."/>
            <person name="Ishikawa J."/>
            <person name="Hamamoto H."/>
            <person name="Osada H."/>
            <person name="Takahashi S."/>
        </authorList>
    </citation>
    <scope>NUCLEOTIDE SEQUENCE [LARGE SCALE GENOMIC DNA]</scope>
    <source>
        <strain evidence="1 2">SN-593</strain>
    </source>
</reference>
<sequence length="96" mass="10613">MINMAVRGDNRNVVASAKAGVDWTAGFANLDPAQFPMLRALTPYGDAVFNQRQVPLLLSELDRLPADLGGDWVGQARELCQVVERGLHLYLWFIGD</sequence>
<accession>A0A7U3UWQ1</accession>
<dbReference type="Proteomes" id="UP000595703">
    <property type="component" value="Chromosome"/>
</dbReference>
<dbReference type="AlphaFoldDB" id="A0A7U3UWQ1"/>
<reference evidence="1 2" key="1">
    <citation type="journal article" date="2010" name="J. Bacteriol.">
        <title>Biochemical characterization of a novel indole prenyltransferase from Streptomyces sp. SN-593.</title>
        <authorList>
            <person name="Takahashi S."/>
            <person name="Takagi H."/>
            <person name="Toyoda A."/>
            <person name="Uramoto M."/>
            <person name="Nogawa T."/>
            <person name="Ueki M."/>
            <person name="Sakaki Y."/>
            <person name="Osada H."/>
        </authorList>
    </citation>
    <scope>NUCLEOTIDE SEQUENCE [LARGE SCALE GENOMIC DNA]</scope>
    <source>
        <strain evidence="1 2">SN-593</strain>
    </source>
</reference>
<proteinExistence type="predicted"/>
<organism evidence="1 2">
    <name type="scientific">Actinacidiphila reveromycinica</name>
    <dbReference type="NCBI Taxonomy" id="659352"/>
    <lineage>
        <taxon>Bacteria</taxon>
        <taxon>Bacillati</taxon>
        <taxon>Actinomycetota</taxon>
        <taxon>Actinomycetes</taxon>
        <taxon>Kitasatosporales</taxon>
        <taxon>Streptomycetaceae</taxon>
        <taxon>Actinacidiphila</taxon>
    </lineage>
</organism>
<reference evidence="1 2" key="2">
    <citation type="journal article" date="2011" name="J. Antibiot.">
        <title>Furaquinocins I and J: novel polyketide isoprenoid hybrid compounds from Streptomyces reveromyceticus SN-593.</title>
        <authorList>
            <person name="Panthee S."/>
            <person name="Takahashi S."/>
            <person name="Takagi H."/>
            <person name="Nogawa T."/>
            <person name="Oowada E."/>
            <person name="Uramoto M."/>
            <person name="Osada H."/>
        </authorList>
    </citation>
    <scope>NUCLEOTIDE SEQUENCE [LARGE SCALE GENOMIC DNA]</scope>
    <source>
        <strain evidence="1 2">SN-593</strain>
    </source>
</reference>